<dbReference type="EMBL" id="VCGU01000011">
    <property type="protein sequence ID" value="TRY67355.1"/>
    <property type="molecule type" value="Genomic_DNA"/>
</dbReference>
<accession>A0A553NPK3</accession>
<protein>
    <submittedName>
        <fullName evidence="1">Uncharacterized protein</fullName>
    </submittedName>
</protein>
<sequence>MTNFDSEEQSLAIGQDYVYDDGSQYAPTYYSEAETDGQYRYQNDWNFASRVFPNIWTRMSRKLDGIDVLDSTFGLMKIDSETCRAKSVCEMEAKAAQSPFFAVIMRSANKYLSGLERYGEARYFGQTGQDCSLIYSECSSSLRPY</sequence>
<evidence type="ECO:0000313" key="1">
    <source>
        <dbReference type="EMBL" id="TRY67355.1"/>
    </source>
</evidence>
<reference evidence="1 2" key="1">
    <citation type="journal article" date="2018" name="Nat. Ecol. Evol.">
        <title>Genomic signatures of mitonuclear coevolution across populations of Tigriopus californicus.</title>
        <authorList>
            <person name="Barreto F.S."/>
            <person name="Watson E.T."/>
            <person name="Lima T.G."/>
            <person name="Willett C.S."/>
            <person name="Edmands S."/>
            <person name="Li W."/>
            <person name="Burton R.S."/>
        </authorList>
    </citation>
    <scope>NUCLEOTIDE SEQUENCE [LARGE SCALE GENOMIC DNA]</scope>
    <source>
        <strain evidence="1 2">San Diego</strain>
    </source>
</reference>
<dbReference type="InterPro" id="IPR006631">
    <property type="entry name" value="DM4_12"/>
</dbReference>
<name>A0A553NPK3_TIGCA</name>
<proteinExistence type="predicted"/>
<evidence type="ECO:0000313" key="2">
    <source>
        <dbReference type="Proteomes" id="UP000318571"/>
    </source>
</evidence>
<organism evidence="1 2">
    <name type="scientific">Tigriopus californicus</name>
    <name type="common">Marine copepod</name>
    <dbReference type="NCBI Taxonomy" id="6832"/>
    <lineage>
        <taxon>Eukaryota</taxon>
        <taxon>Metazoa</taxon>
        <taxon>Ecdysozoa</taxon>
        <taxon>Arthropoda</taxon>
        <taxon>Crustacea</taxon>
        <taxon>Multicrustacea</taxon>
        <taxon>Hexanauplia</taxon>
        <taxon>Copepoda</taxon>
        <taxon>Harpacticoida</taxon>
        <taxon>Harpacticidae</taxon>
        <taxon>Tigriopus</taxon>
    </lineage>
</organism>
<dbReference type="AlphaFoldDB" id="A0A553NPK3"/>
<dbReference type="Proteomes" id="UP000318571">
    <property type="component" value="Chromosome 4"/>
</dbReference>
<dbReference type="STRING" id="6832.A0A553NPK3"/>
<keyword evidence="2" id="KW-1185">Reference proteome</keyword>
<gene>
    <name evidence="1" type="ORF">TCAL_15829</name>
</gene>
<dbReference type="Pfam" id="PF07841">
    <property type="entry name" value="DM4_12"/>
    <property type="match status" value="1"/>
</dbReference>
<comment type="caution">
    <text evidence="1">The sequence shown here is derived from an EMBL/GenBank/DDBJ whole genome shotgun (WGS) entry which is preliminary data.</text>
</comment>